<evidence type="ECO:0000313" key="2">
    <source>
        <dbReference type="Proteomes" id="UP001163823"/>
    </source>
</evidence>
<reference evidence="1" key="1">
    <citation type="journal article" date="2023" name="Science">
        <title>Elucidation of the pathway for biosynthesis of saponin adjuvants from the soapbark tree.</title>
        <authorList>
            <person name="Reed J."/>
            <person name="Orme A."/>
            <person name="El-Demerdash A."/>
            <person name="Owen C."/>
            <person name="Martin L.B.B."/>
            <person name="Misra R.C."/>
            <person name="Kikuchi S."/>
            <person name="Rejzek M."/>
            <person name="Martin A.C."/>
            <person name="Harkess A."/>
            <person name="Leebens-Mack J."/>
            <person name="Louveau T."/>
            <person name="Stephenson M.J."/>
            <person name="Osbourn A."/>
        </authorList>
    </citation>
    <scope>NUCLEOTIDE SEQUENCE</scope>
    <source>
        <strain evidence="1">S10</strain>
    </source>
</reference>
<protein>
    <submittedName>
        <fullName evidence="1">Uncharacterized protein</fullName>
    </submittedName>
</protein>
<dbReference type="AlphaFoldDB" id="A0AAD7Q7K5"/>
<comment type="caution">
    <text evidence="1">The sequence shown here is derived from an EMBL/GenBank/DDBJ whole genome shotgun (WGS) entry which is preliminary data.</text>
</comment>
<dbReference type="Proteomes" id="UP001163823">
    <property type="component" value="Chromosome 3"/>
</dbReference>
<dbReference type="EMBL" id="JARAOO010000003">
    <property type="protein sequence ID" value="KAJ7976332.1"/>
    <property type="molecule type" value="Genomic_DNA"/>
</dbReference>
<organism evidence="1 2">
    <name type="scientific">Quillaja saponaria</name>
    <name type="common">Soap bark tree</name>
    <dbReference type="NCBI Taxonomy" id="32244"/>
    <lineage>
        <taxon>Eukaryota</taxon>
        <taxon>Viridiplantae</taxon>
        <taxon>Streptophyta</taxon>
        <taxon>Embryophyta</taxon>
        <taxon>Tracheophyta</taxon>
        <taxon>Spermatophyta</taxon>
        <taxon>Magnoliopsida</taxon>
        <taxon>eudicotyledons</taxon>
        <taxon>Gunneridae</taxon>
        <taxon>Pentapetalae</taxon>
        <taxon>rosids</taxon>
        <taxon>fabids</taxon>
        <taxon>Fabales</taxon>
        <taxon>Quillajaceae</taxon>
        <taxon>Quillaja</taxon>
    </lineage>
</organism>
<name>A0AAD7Q7K5_QUISA</name>
<gene>
    <name evidence="1" type="ORF">O6P43_006128</name>
</gene>
<evidence type="ECO:0000313" key="1">
    <source>
        <dbReference type="EMBL" id="KAJ7976332.1"/>
    </source>
</evidence>
<dbReference type="KEGG" id="qsa:O6P43_006128"/>
<proteinExistence type="predicted"/>
<accession>A0AAD7Q7K5</accession>
<sequence length="82" mass="10162">MLTTLSLAKTPIDRLITTKMFFQLYEFEDQLNSMEDLFPRVKYWEHNLLHQFMDLDRRLHNFVLEFHKKPPREWKATLFVNF</sequence>
<keyword evidence="2" id="KW-1185">Reference proteome</keyword>